<dbReference type="GO" id="GO:0008270">
    <property type="term" value="F:zinc ion binding"/>
    <property type="evidence" value="ECO:0007669"/>
    <property type="project" value="UniProtKB-KW"/>
</dbReference>
<dbReference type="Proteomes" id="UP001141552">
    <property type="component" value="Unassembled WGS sequence"/>
</dbReference>
<reference evidence="6" key="2">
    <citation type="journal article" date="2023" name="Plants (Basel)">
        <title>Annotation of the Turnera subulata (Passifloraceae) Draft Genome Reveals the S-Locus Evolved after the Divergence of Turneroideae from Passifloroideae in a Stepwise Manner.</title>
        <authorList>
            <person name="Henning P.M."/>
            <person name="Roalson E.H."/>
            <person name="Mir W."/>
            <person name="McCubbin A.G."/>
            <person name="Shore J.S."/>
        </authorList>
    </citation>
    <scope>NUCLEOTIDE SEQUENCE</scope>
    <source>
        <strain evidence="6">F60SS</strain>
    </source>
</reference>
<dbReference type="OrthoDB" id="1048204at2759"/>
<keyword evidence="3" id="KW-0862">Zinc</keyword>
<evidence type="ECO:0000256" key="4">
    <source>
        <dbReference type="PROSITE-ProRule" id="PRU00325"/>
    </source>
</evidence>
<feature type="domain" description="SWIM-type" evidence="5">
    <location>
        <begin position="151"/>
        <end position="189"/>
    </location>
</feature>
<accession>A0A9Q0FA22</accession>
<evidence type="ECO:0000313" key="7">
    <source>
        <dbReference type="Proteomes" id="UP001141552"/>
    </source>
</evidence>
<dbReference type="PANTHER" id="PTHR31973">
    <property type="entry name" value="POLYPROTEIN, PUTATIVE-RELATED"/>
    <property type="match status" value="1"/>
</dbReference>
<keyword evidence="7" id="KW-1185">Reference proteome</keyword>
<dbReference type="AlphaFoldDB" id="A0A9Q0FA22"/>
<evidence type="ECO:0000256" key="3">
    <source>
        <dbReference type="ARBA" id="ARBA00022833"/>
    </source>
</evidence>
<protein>
    <recommendedName>
        <fullName evidence="5">SWIM-type domain-containing protein</fullName>
    </recommendedName>
</protein>
<sequence>MGVKEGLEALKAEIEELRRGKWNEEDYVFSDCEGSFLDVQASDGEEEVAQRKQRTSIYFNPADKIPNFKWGMIFQTRDQAKQAFDCYTIRERRDIKWKKIDKDRLRVKCKGLIRIVAELHPYPEYKRFKAIVTMLEDICWLIMTRIATKQFMVSEGRSVDKFERECTCRSWKLTGIPCAHAVAAIISDRENVEDYASRWKPQANRLLIHLKLVQKEADLRLKDFGKDGSLKKLSVAGSTIALTACQSYSSSTRSSDTTSSS</sequence>
<comment type="caution">
    <text evidence="6">The sequence shown here is derived from an EMBL/GenBank/DDBJ whole genome shotgun (WGS) entry which is preliminary data.</text>
</comment>
<proteinExistence type="predicted"/>
<evidence type="ECO:0000256" key="1">
    <source>
        <dbReference type="ARBA" id="ARBA00022723"/>
    </source>
</evidence>
<organism evidence="6 7">
    <name type="scientific">Turnera subulata</name>
    <dbReference type="NCBI Taxonomy" id="218843"/>
    <lineage>
        <taxon>Eukaryota</taxon>
        <taxon>Viridiplantae</taxon>
        <taxon>Streptophyta</taxon>
        <taxon>Embryophyta</taxon>
        <taxon>Tracheophyta</taxon>
        <taxon>Spermatophyta</taxon>
        <taxon>Magnoliopsida</taxon>
        <taxon>eudicotyledons</taxon>
        <taxon>Gunneridae</taxon>
        <taxon>Pentapetalae</taxon>
        <taxon>rosids</taxon>
        <taxon>fabids</taxon>
        <taxon>Malpighiales</taxon>
        <taxon>Passifloraceae</taxon>
        <taxon>Turnera</taxon>
    </lineage>
</organism>
<keyword evidence="1" id="KW-0479">Metal-binding</keyword>
<evidence type="ECO:0000256" key="2">
    <source>
        <dbReference type="ARBA" id="ARBA00022771"/>
    </source>
</evidence>
<name>A0A9Q0FA22_9ROSI</name>
<dbReference type="PANTHER" id="PTHR31973:SF197">
    <property type="entry name" value="SWIM-TYPE DOMAIN-CONTAINING PROTEIN"/>
    <property type="match status" value="1"/>
</dbReference>
<keyword evidence="2 4" id="KW-0863">Zinc-finger</keyword>
<dbReference type="EMBL" id="JAKUCV010006625">
    <property type="protein sequence ID" value="KAJ4826566.1"/>
    <property type="molecule type" value="Genomic_DNA"/>
</dbReference>
<reference evidence="6" key="1">
    <citation type="submission" date="2022-02" db="EMBL/GenBank/DDBJ databases">
        <authorList>
            <person name="Henning P.M."/>
            <person name="McCubbin A.G."/>
            <person name="Shore J.S."/>
        </authorList>
    </citation>
    <scope>NUCLEOTIDE SEQUENCE</scope>
    <source>
        <strain evidence="6">F60SS</strain>
        <tissue evidence="6">Leaves</tissue>
    </source>
</reference>
<dbReference type="InterPro" id="IPR007527">
    <property type="entry name" value="Znf_SWIM"/>
</dbReference>
<evidence type="ECO:0000259" key="5">
    <source>
        <dbReference type="PROSITE" id="PS50966"/>
    </source>
</evidence>
<evidence type="ECO:0000313" key="6">
    <source>
        <dbReference type="EMBL" id="KAJ4826566.1"/>
    </source>
</evidence>
<dbReference type="SMART" id="SM00575">
    <property type="entry name" value="ZnF_PMZ"/>
    <property type="match status" value="1"/>
</dbReference>
<gene>
    <name evidence="6" type="ORF">Tsubulata_041757</name>
</gene>
<dbReference type="InterPro" id="IPR006564">
    <property type="entry name" value="Znf_PMZ"/>
</dbReference>
<dbReference type="PROSITE" id="PS50966">
    <property type="entry name" value="ZF_SWIM"/>
    <property type="match status" value="1"/>
</dbReference>
<dbReference type="Pfam" id="PF04434">
    <property type="entry name" value="SWIM"/>
    <property type="match status" value="1"/>
</dbReference>